<proteinExistence type="predicted"/>
<dbReference type="InterPro" id="IPR016181">
    <property type="entry name" value="Acyl_CoA_acyltransferase"/>
</dbReference>
<dbReference type="SUPFAM" id="SSF55729">
    <property type="entry name" value="Acyl-CoA N-acyltransferases (Nat)"/>
    <property type="match status" value="1"/>
</dbReference>
<dbReference type="Proteomes" id="UP001589838">
    <property type="component" value="Unassembled WGS sequence"/>
</dbReference>
<evidence type="ECO:0000313" key="3">
    <source>
        <dbReference type="Proteomes" id="UP001589838"/>
    </source>
</evidence>
<evidence type="ECO:0000313" key="2">
    <source>
        <dbReference type="EMBL" id="MFC0472845.1"/>
    </source>
</evidence>
<keyword evidence="1" id="KW-0175">Coiled coil</keyword>
<dbReference type="RefSeq" id="WP_390184040.1">
    <property type="nucleotide sequence ID" value="NZ_JAXBLX010000032.1"/>
</dbReference>
<accession>A0ABV6KHP2</accession>
<protein>
    <recommendedName>
        <fullName evidence="4">N-acetyltransferase domain-containing protein</fullName>
    </recommendedName>
</protein>
<keyword evidence="3" id="KW-1185">Reference proteome</keyword>
<evidence type="ECO:0000256" key="1">
    <source>
        <dbReference type="SAM" id="Coils"/>
    </source>
</evidence>
<name>A0ABV6KHP2_9BACI</name>
<reference evidence="2 3" key="1">
    <citation type="submission" date="2024-09" db="EMBL/GenBank/DDBJ databases">
        <authorList>
            <person name="Sun Q."/>
            <person name="Mori K."/>
        </authorList>
    </citation>
    <scope>NUCLEOTIDE SEQUENCE [LARGE SCALE GENOMIC DNA]</scope>
    <source>
        <strain evidence="2 3">NCAIM B.02610</strain>
    </source>
</reference>
<feature type="coiled-coil region" evidence="1">
    <location>
        <begin position="9"/>
        <end position="43"/>
    </location>
</feature>
<dbReference type="Gene3D" id="3.40.630.30">
    <property type="match status" value="1"/>
</dbReference>
<dbReference type="EMBL" id="JBHLUX010000088">
    <property type="protein sequence ID" value="MFC0472845.1"/>
    <property type="molecule type" value="Genomic_DNA"/>
</dbReference>
<comment type="caution">
    <text evidence="2">The sequence shown here is derived from an EMBL/GenBank/DDBJ whole genome shotgun (WGS) entry which is preliminary data.</text>
</comment>
<evidence type="ECO:0008006" key="4">
    <source>
        <dbReference type="Google" id="ProtNLM"/>
    </source>
</evidence>
<organism evidence="2 3">
    <name type="scientific">Halalkalibacter kiskunsagensis</name>
    <dbReference type="NCBI Taxonomy" id="1548599"/>
    <lineage>
        <taxon>Bacteria</taxon>
        <taxon>Bacillati</taxon>
        <taxon>Bacillota</taxon>
        <taxon>Bacilli</taxon>
        <taxon>Bacillales</taxon>
        <taxon>Bacillaceae</taxon>
        <taxon>Halalkalibacter</taxon>
    </lineage>
</organism>
<gene>
    <name evidence="2" type="ORF">ACFFHM_20740</name>
</gene>
<sequence length="174" mass="20580">MVLLTKLGAEEEKKNPEELEQNLEDLEFQVFRMQENVKEIAKKWQIIGIEQTKEEKWVIVSIVDDGQVCKIMLNDCESAYRGVWDFSIQAKYENNSTIFIGDIKGEENKGYGSICMDYLKEHAKDQNVQYIKGDIAKRDWDHLDRLIHFYEKHDFDVRVDYEKRSGSIVCQPHW</sequence>